<organism evidence="1">
    <name type="scientific">freshwater metagenome</name>
    <dbReference type="NCBI Taxonomy" id="449393"/>
    <lineage>
        <taxon>unclassified sequences</taxon>
        <taxon>metagenomes</taxon>
        <taxon>ecological metagenomes</taxon>
    </lineage>
</organism>
<dbReference type="EMBL" id="CAEZWC010000047">
    <property type="protein sequence ID" value="CAB4647457.1"/>
    <property type="molecule type" value="Genomic_DNA"/>
</dbReference>
<accession>A0A6J6KCG7</accession>
<evidence type="ECO:0000313" key="1">
    <source>
        <dbReference type="EMBL" id="CAB4647457.1"/>
    </source>
</evidence>
<dbReference type="AlphaFoldDB" id="A0A6J6KCG7"/>
<protein>
    <submittedName>
        <fullName evidence="1">Unannotated protein</fullName>
    </submittedName>
</protein>
<proteinExistence type="predicted"/>
<sequence>MIFTIDPRLTGVCSLGLVPITKPASTTESKFSMISPTESPRSAIF</sequence>
<gene>
    <name evidence="1" type="ORF">UFOPK2179_00539</name>
</gene>
<name>A0A6J6KCG7_9ZZZZ</name>
<reference evidence="1" key="1">
    <citation type="submission" date="2020-05" db="EMBL/GenBank/DDBJ databases">
        <authorList>
            <person name="Chiriac C."/>
            <person name="Salcher M."/>
            <person name="Ghai R."/>
            <person name="Kavagutti S V."/>
        </authorList>
    </citation>
    <scope>NUCLEOTIDE SEQUENCE</scope>
</reference>